<dbReference type="Gene3D" id="3.40.50.720">
    <property type="entry name" value="NAD(P)-binding Rossmann-like Domain"/>
    <property type="match status" value="1"/>
</dbReference>
<dbReference type="Proteomes" id="UP001151287">
    <property type="component" value="Unassembled WGS sequence"/>
</dbReference>
<keyword evidence="4" id="KW-1185">Reference proteome</keyword>
<proteinExistence type="inferred from homology"/>
<evidence type="ECO:0000313" key="3">
    <source>
        <dbReference type="EMBL" id="KAJ1683793.1"/>
    </source>
</evidence>
<protein>
    <recommendedName>
        <fullName evidence="2">NAD-dependent epimerase/dehydratase domain-containing protein</fullName>
    </recommendedName>
</protein>
<name>A0A9Q0C096_9POAL</name>
<dbReference type="OrthoDB" id="202470at2759"/>
<dbReference type="InterPro" id="IPR036291">
    <property type="entry name" value="NAD(P)-bd_dom_sf"/>
</dbReference>
<comment type="caution">
    <text evidence="3">The sequence shown here is derived from an EMBL/GenBank/DDBJ whole genome shotgun (WGS) entry which is preliminary data.</text>
</comment>
<evidence type="ECO:0000256" key="1">
    <source>
        <dbReference type="ARBA" id="ARBA00007637"/>
    </source>
</evidence>
<evidence type="ECO:0000313" key="4">
    <source>
        <dbReference type="Proteomes" id="UP001151287"/>
    </source>
</evidence>
<dbReference type="EMBL" id="JAMQYH010000097">
    <property type="protein sequence ID" value="KAJ1683793.1"/>
    <property type="molecule type" value="Genomic_DNA"/>
</dbReference>
<dbReference type="SUPFAM" id="SSF51735">
    <property type="entry name" value="NAD(P)-binding Rossmann-fold domains"/>
    <property type="match status" value="1"/>
</dbReference>
<dbReference type="Pfam" id="PF01370">
    <property type="entry name" value="Epimerase"/>
    <property type="match status" value="1"/>
</dbReference>
<dbReference type="AlphaFoldDB" id="A0A9Q0C096"/>
<reference evidence="3" key="1">
    <citation type="journal article" date="2022" name="Cell">
        <title>Repeat-based holocentromeres influence genome architecture and karyotype evolution.</title>
        <authorList>
            <person name="Hofstatter P.G."/>
            <person name="Thangavel G."/>
            <person name="Lux T."/>
            <person name="Neumann P."/>
            <person name="Vondrak T."/>
            <person name="Novak P."/>
            <person name="Zhang M."/>
            <person name="Costa L."/>
            <person name="Castellani M."/>
            <person name="Scott A."/>
            <person name="Toegelov H."/>
            <person name="Fuchs J."/>
            <person name="Mata-Sucre Y."/>
            <person name="Dias Y."/>
            <person name="Vanzela A.L.L."/>
            <person name="Huettel B."/>
            <person name="Almeida C.C.S."/>
            <person name="Simkova H."/>
            <person name="Souza G."/>
            <person name="Pedrosa-Harand A."/>
            <person name="Macas J."/>
            <person name="Mayer K.F.X."/>
            <person name="Houben A."/>
            <person name="Marques A."/>
        </authorList>
    </citation>
    <scope>NUCLEOTIDE SEQUENCE</scope>
    <source>
        <strain evidence="3">RhyBre1mFocal</strain>
    </source>
</reference>
<comment type="similarity">
    <text evidence="1">Belongs to the NAD(P)-dependent epimerase/dehydratase family.</text>
</comment>
<organism evidence="3 4">
    <name type="scientific">Rhynchospora breviuscula</name>
    <dbReference type="NCBI Taxonomy" id="2022672"/>
    <lineage>
        <taxon>Eukaryota</taxon>
        <taxon>Viridiplantae</taxon>
        <taxon>Streptophyta</taxon>
        <taxon>Embryophyta</taxon>
        <taxon>Tracheophyta</taxon>
        <taxon>Spermatophyta</taxon>
        <taxon>Magnoliopsida</taxon>
        <taxon>Liliopsida</taxon>
        <taxon>Poales</taxon>
        <taxon>Cyperaceae</taxon>
        <taxon>Cyperoideae</taxon>
        <taxon>Rhynchosporeae</taxon>
        <taxon>Rhynchospora</taxon>
    </lineage>
</organism>
<dbReference type="PANTHER" id="PTHR43000">
    <property type="entry name" value="DTDP-D-GLUCOSE 4,6-DEHYDRATASE-RELATED"/>
    <property type="match status" value="1"/>
</dbReference>
<gene>
    <name evidence="3" type="ORF">LUZ63_020938</name>
</gene>
<feature type="domain" description="NAD-dependent epimerase/dehydratase" evidence="2">
    <location>
        <begin position="2"/>
        <end position="246"/>
    </location>
</feature>
<dbReference type="InterPro" id="IPR001509">
    <property type="entry name" value="Epimerase_deHydtase"/>
</dbReference>
<evidence type="ECO:0000259" key="2">
    <source>
        <dbReference type="Pfam" id="PF01370"/>
    </source>
</evidence>
<sequence>MILVTGGAGFIGAHTVRALCDAGEECLLAQRRSPVVPESLTDLPVHVAQVDVTDADALLALGHEHRVTGIVDLALALPWPSTDVPPADGARMALDGFLNVVRAAQEWGVRRVVTASTIGVYGDRLGQGGGLSEDLPLSLGLSHPIPTFKKTAELLGGFLSAASEVDVVTARINGNWGPGGHQPDPFFAPPSLALAAARRTAPDFSRMEAQPHAEDSLDFSYVKDTGRALALLQLADELHHTTYNVASGFATSNAEVVEVLRRLEPAFEAHLPEADVPPRTWLDIERLRTDTGFGPEWGLERAAADYVAWLRDGHER</sequence>
<accession>A0A9Q0C096</accession>